<dbReference type="PANTHER" id="PTHR39603">
    <property type="entry name" value="CYANOVIRIN-N DOMAIN-CONTAINING PROTEIN"/>
    <property type="match status" value="1"/>
</dbReference>
<dbReference type="Proteomes" id="UP001281003">
    <property type="component" value="Unassembled WGS sequence"/>
</dbReference>
<proteinExistence type="predicted"/>
<evidence type="ECO:0000313" key="4">
    <source>
        <dbReference type="Proteomes" id="UP001281003"/>
    </source>
</evidence>
<organism evidence="3 4">
    <name type="scientific">Sordaria brevicollis</name>
    <dbReference type="NCBI Taxonomy" id="83679"/>
    <lineage>
        <taxon>Eukaryota</taxon>
        <taxon>Fungi</taxon>
        <taxon>Dikarya</taxon>
        <taxon>Ascomycota</taxon>
        <taxon>Pezizomycotina</taxon>
        <taxon>Sordariomycetes</taxon>
        <taxon>Sordariomycetidae</taxon>
        <taxon>Sordariales</taxon>
        <taxon>Sordariaceae</taxon>
        <taxon>Sordaria</taxon>
    </lineage>
</organism>
<dbReference type="PANTHER" id="PTHR39603:SF1">
    <property type="entry name" value="CYANOVIRIN-N DOMAIN-CONTAINING PROTEIN"/>
    <property type="match status" value="1"/>
</dbReference>
<protein>
    <recommendedName>
        <fullName evidence="5">Ecp2 effector protein domain-containing protein</fullName>
    </recommendedName>
</protein>
<evidence type="ECO:0000256" key="1">
    <source>
        <dbReference type="SAM" id="MobiDB-lite"/>
    </source>
</evidence>
<keyword evidence="4" id="KW-1185">Reference proteome</keyword>
<dbReference type="EMBL" id="JAUTDP010000008">
    <property type="protein sequence ID" value="KAK3396796.1"/>
    <property type="molecule type" value="Genomic_DNA"/>
</dbReference>
<evidence type="ECO:0008006" key="5">
    <source>
        <dbReference type="Google" id="ProtNLM"/>
    </source>
</evidence>
<feature type="signal peptide" evidence="2">
    <location>
        <begin position="1"/>
        <end position="24"/>
    </location>
</feature>
<feature type="region of interest" description="Disordered" evidence="1">
    <location>
        <begin position="90"/>
        <end position="118"/>
    </location>
</feature>
<accession>A0AAE0PB96</accession>
<evidence type="ECO:0000256" key="2">
    <source>
        <dbReference type="SAM" id="SignalP"/>
    </source>
</evidence>
<evidence type="ECO:0000313" key="3">
    <source>
        <dbReference type="EMBL" id="KAK3396796.1"/>
    </source>
</evidence>
<dbReference type="AlphaFoldDB" id="A0AAE0PB96"/>
<reference evidence="3" key="1">
    <citation type="journal article" date="2023" name="Mol. Phylogenet. Evol.">
        <title>Genome-scale phylogeny and comparative genomics of the fungal order Sordariales.</title>
        <authorList>
            <person name="Hensen N."/>
            <person name="Bonometti L."/>
            <person name="Westerberg I."/>
            <person name="Brannstrom I.O."/>
            <person name="Guillou S."/>
            <person name="Cros-Aarteil S."/>
            <person name="Calhoun S."/>
            <person name="Haridas S."/>
            <person name="Kuo A."/>
            <person name="Mondo S."/>
            <person name="Pangilinan J."/>
            <person name="Riley R."/>
            <person name="LaButti K."/>
            <person name="Andreopoulos B."/>
            <person name="Lipzen A."/>
            <person name="Chen C."/>
            <person name="Yan M."/>
            <person name="Daum C."/>
            <person name="Ng V."/>
            <person name="Clum A."/>
            <person name="Steindorff A."/>
            <person name="Ohm R.A."/>
            <person name="Martin F."/>
            <person name="Silar P."/>
            <person name="Natvig D.O."/>
            <person name="Lalanne C."/>
            <person name="Gautier V."/>
            <person name="Ament-Velasquez S.L."/>
            <person name="Kruys A."/>
            <person name="Hutchinson M.I."/>
            <person name="Powell A.J."/>
            <person name="Barry K."/>
            <person name="Miller A.N."/>
            <person name="Grigoriev I.V."/>
            <person name="Debuchy R."/>
            <person name="Gladieux P."/>
            <person name="Hiltunen Thoren M."/>
            <person name="Johannesson H."/>
        </authorList>
    </citation>
    <scope>NUCLEOTIDE SEQUENCE</scope>
    <source>
        <strain evidence="3">FGSC 1904</strain>
    </source>
</reference>
<comment type="caution">
    <text evidence="3">The sequence shown here is derived from an EMBL/GenBank/DDBJ whole genome shotgun (WGS) entry which is preliminary data.</text>
</comment>
<sequence>MVTFSSLLTISLVALSAQLDYAAALPSFITGSTSSLKHRILHYFHVDRSEGASNTARRFSFARWVDDKFAHPDTALSPEQAWEAYLDSVADDDSDDSPAQTGSEKRWDSQVKCSDTGKGKTNDVVTCISILHAAVHFQNLQYPCQTYPIEVSDDKGENKVKMQAWCHWNETVVGPYLDKPGDGKLIKGNIGCSESVAQTVGVILDTCTNKEHMVAGYRERDLTGLKVGVVVTKSPRVNVLG</sequence>
<gene>
    <name evidence="3" type="ORF">B0T20DRAFT_500185</name>
</gene>
<feature type="chain" id="PRO_5042131570" description="Ecp2 effector protein domain-containing protein" evidence="2">
    <location>
        <begin position="25"/>
        <end position="241"/>
    </location>
</feature>
<name>A0AAE0PB96_SORBR</name>
<reference evidence="3" key="2">
    <citation type="submission" date="2023-07" db="EMBL/GenBank/DDBJ databases">
        <authorList>
            <consortium name="Lawrence Berkeley National Laboratory"/>
            <person name="Haridas S."/>
            <person name="Hensen N."/>
            <person name="Bonometti L."/>
            <person name="Westerberg I."/>
            <person name="Brannstrom I.O."/>
            <person name="Guillou S."/>
            <person name="Cros-Aarteil S."/>
            <person name="Calhoun S."/>
            <person name="Kuo A."/>
            <person name="Mondo S."/>
            <person name="Pangilinan J."/>
            <person name="Riley R."/>
            <person name="LaButti K."/>
            <person name="Andreopoulos B."/>
            <person name="Lipzen A."/>
            <person name="Chen C."/>
            <person name="Yanf M."/>
            <person name="Daum C."/>
            <person name="Ng V."/>
            <person name="Clum A."/>
            <person name="Steindorff A."/>
            <person name="Ohm R."/>
            <person name="Martin F."/>
            <person name="Silar P."/>
            <person name="Natvig D."/>
            <person name="Lalanne C."/>
            <person name="Gautier V."/>
            <person name="Ament-velasquez S.L."/>
            <person name="Kruys A."/>
            <person name="Hutchinson M.I."/>
            <person name="Powell A.J."/>
            <person name="Barry K."/>
            <person name="Miller A.N."/>
            <person name="Grigoriev I.V."/>
            <person name="Debuchy R."/>
            <person name="Gladieux P."/>
            <person name="Thoren M.H."/>
            <person name="Johannesson H."/>
        </authorList>
    </citation>
    <scope>NUCLEOTIDE SEQUENCE</scope>
    <source>
        <strain evidence="3">FGSC 1904</strain>
    </source>
</reference>
<keyword evidence="2" id="KW-0732">Signal</keyword>
<feature type="compositionally biased region" description="Basic and acidic residues" evidence="1">
    <location>
        <begin position="103"/>
        <end position="118"/>
    </location>
</feature>